<reference evidence="2" key="1">
    <citation type="submission" date="2020-09" db="EMBL/GenBank/DDBJ databases">
        <title>Genome-Enabled Discovery of Anthraquinone Biosynthesis in Senna tora.</title>
        <authorList>
            <person name="Kang S.-H."/>
            <person name="Pandey R.P."/>
            <person name="Lee C.-M."/>
            <person name="Sim J.-S."/>
            <person name="Jeong J.-T."/>
            <person name="Choi B.-S."/>
            <person name="Jung M."/>
            <person name="Ginzburg D."/>
            <person name="Zhao K."/>
            <person name="Won S.Y."/>
            <person name="Oh T.-J."/>
            <person name="Yu Y."/>
            <person name="Kim N.-H."/>
            <person name="Lee O.R."/>
            <person name="Lee T.-H."/>
            <person name="Bashyal P."/>
            <person name="Kim T.-S."/>
            <person name="Lee W.-H."/>
            <person name="Kawkins C."/>
            <person name="Kim C.-K."/>
            <person name="Kim J.S."/>
            <person name="Ahn B.O."/>
            <person name="Rhee S.Y."/>
            <person name="Sohng J.K."/>
        </authorList>
    </citation>
    <scope>NUCLEOTIDE SEQUENCE</scope>
    <source>
        <tissue evidence="2">Leaf</tissue>
    </source>
</reference>
<dbReference type="OrthoDB" id="1752183at2759"/>
<protein>
    <recommendedName>
        <fullName evidence="1">RNase H type-1 domain-containing protein</fullName>
    </recommendedName>
</protein>
<feature type="domain" description="RNase H type-1" evidence="1">
    <location>
        <begin position="163"/>
        <end position="203"/>
    </location>
</feature>
<sequence>MATGQISRHHRLIASDLSASSSRCSRSCRRKRRSASGERRRRSLHCRGRGSVWFGGKTRFYSIFPRAGVLRLLLQSCIYGSSAMIRVLPSFLRMILRSRMTNVVTLNGILRALVGLSSTWTDPITTPREVVRVGESLAMKMGTGFFVFLEDWGKEMLSLLRCSNQQLHTMARRIREIAKDIWQVIFSHTLREGNRIADALPNHGHRVDLDIVMFDIPPS</sequence>
<organism evidence="2 3">
    <name type="scientific">Senna tora</name>
    <dbReference type="NCBI Taxonomy" id="362788"/>
    <lineage>
        <taxon>Eukaryota</taxon>
        <taxon>Viridiplantae</taxon>
        <taxon>Streptophyta</taxon>
        <taxon>Embryophyta</taxon>
        <taxon>Tracheophyta</taxon>
        <taxon>Spermatophyta</taxon>
        <taxon>Magnoliopsida</taxon>
        <taxon>eudicotyledons</taxon>
        <taxon>Gunneridae</taxon>
        <taxon>Pentapetalae</taxon>
        <taxon>rosids</taxon>
        <taxon>fabids</taxon>
        <taxon>Fabales</taxon>
        <taxon>Fabaceae</taxon>
        <taxon>Caesalpinioideae</taxon>
        <taxon>Cassia clade</taxon>
        <taxon>Senna</taxon>
    </lineage>
</organism>
<evidence type="ECO:0000313" key="3">
    <source>
        <dbReference type="Proteomes" id="UP000634136"/>
    </source>
</evidence>
<evidence type="ECO:0000259" key="1">
    <source>
        <dbReference type="Pfam" id="PF13456"/>
    </source>
</evidence>
<dbReference type="AlphaFoldDB" id="A0A834WUM1"/>
<dbReference type="GO" id="GO:0003676">
    <property type="term" value="F:nucleic acid binding"/>
    <property type="evidence" value="ECO:0007669"/>
    <property type="project" value="InterPro"/>
</dbReference>
<dbReference type="EMBL" id="JAAIUW010000005">
    <property type="protein sequence ID" value="KAF7832913.1"/>
    <property type="molecule type" value="Genomic_DNA"/>
</dbReference>
<dbReference type="Pfam" id="PF13456">
    <property type="entry name" value="RVT_3"/>
    <property type="match status" value="1"/>
</dbReference>
<keyword evidence="3" id="KW-1185">Reference proteome</keyword>
<proteinExistence type="predicted"/>
<dbReference type="GO" id="GO:0004523">
    <property type="term" value="F:RNA-DNA hybrid ribonuclease activity"/>
    <property type="evidence" value="ECO:0007669"/>
    <property type="project" value="InterPro"/>
</dbReference>
<gene>
    <name evidence="2" type="ORF">G2W53_015246</name>
</gene>
<dbReference type="Gene3D" id="3.30.420.10">
    <property type="entry name" value="Ribonuclease H-like superfamily/Ribonuclease H"/>
    <property type="match status" value="1"/>
</dbReference>
<accession>A0A834WUM1</accession>
<comment type="caution">
    <text evidence="2">The sequence shown here is derived from an EMBL/GenBank/DDBJ whole genome shotgun (WGS) entry which is preliminary data.</text>
</comment>
<evidence type="ECO:0000313" key="2">
    <source>
        <dbReference type="EMBL" id="KAF7832913.1"/>
    </source>
</evidence>
<dbReference type="Proteomes" id="UP000634136">
    <property type="component" value="Unassembled WGS sequence"/>
</dbReference>
<name>A0A834WUM1_9FABA</name>
<dbReference type="InterPro" id="IPR002156">
    <property type="entry name" value="RNaseH_domain"/>
</dbReference>
<dbReference type="InterPro" id="IPR036397">
    <property type="entry name" value="RNaseH_sf"/>
</dbReference>